<feature type="region of interest" description="Disordered" evidence="1">
    <location>
        <begin position="98"/>
        <end position="136"/>
    </location>
</feature>
<reference evidence="2 3" key="1">
    <citation type="submission" date="2020-05" db="EMBL/GenBank/DDBJ databases">
        <title>Distinct polysaccharide utilization as determinants for interspecies competition between intestinal Prevotella spp.</title>
        <authorList>
            <person name="Galvez E.J.C."/>
            <person name="Iljazovic A."/>
            <person name="Strowig T."/>
        </authorList>
    </citation>
    <scope>NUCLEOTIDE SEQUENCE [LARGE SCALE GENOMIC DNA]</scope>
    <source>
        <strain evidence="2 3">PMUR</strain>
    </source>
</reference>
<name>A0ABX2ARJ5_9BACT</name>
<proteinExistence type="predicted"/>
<protein>
    <submittedName>
        <fullName evidence="2">DUF3127 domain-containing protein</fullName>
    </submittedName>
</protein>
<accession>A0ABX2ARJ5</accession>
<dbReference type="EMBL" id="JABKKF010000011">
    <property type="protein sequence ID" value="NPD92834.1"/>
    <property type="molecule type" value="Genomic_DNA"/>
</dbReference>
<evidence type="ECO:0000313" key="3">
    <source>
        <dbReference type="Proteomes" id="UP000714420"/>
    </source>
</evidence>
<gene>
    <name evidence="2" type="ORF">HPS56_10860</name>
</gene>
<dbReference type="RefSeq" id="WP_172276373.1">
    <property type="nucleotide sequence ID" value="NZ_CASGMU010000011.1"/>
</dbReference>
<organism evidence="2 3">
    <name type="scientific">Xylanibacter muris</name>
    <dbReference type="NCBI Taxonomy" id="2736290"/>
    <lineage>
        <taxon>Bacteria</taxon>
        <taxon>Pseudomonadati</taxon>
        <taxon>Bacteroidota</taxon>
        <taxon>Bacteroidia</taxon>
        <taxon>Bacteroidales</taxon>
        <taxon>Prevotellaceae</taxon>
        <taxon>Xylanibacter</taxon>
    </lineage>
</organism>
<evidence type="ECO:0000313" key="2">
    <source>
        <dbReference type="EMBL" id="NPD92834.1"/>
    </source>
</evidence>
<sequence>MEITGKIIAVLPANSGVSARTGNPWKSQEFVIETHDQYPRKCCFRVFGEDKINQFNIQSGEELTVSFDIDAHEYNGRWFNNITAWAVNRNVAQMQPGMPPMGGAPMGAPGQMNAATAPFPPAQAAPADQSADDLPF</sequence>
<comment type="caution">
    <text evidence="2">The sequence shown here is derived from an EMBL/GenBank/DDBJ whole genome shotgun (WGS) entry which is preliminary data.</text>
</comment>
<dbReference type="Proteomes" id="UP000714420">
    <property type="component" value="Unassembled WGS sequence"/>
</dbReference>
<dbReference type="InterPro" id="IPR021474">
    <property type="entry name" value="DUF3127"/>
</dbReference>
<feature type="compositionally biased region" description="Low complexity" evidence="1">
    <location>
        <begin position="98"/>
        <end position="117"/>
    </location>
</feature>
<keyword evidence="3" id="KW-1185">Reference proteome</keyword>
<feature type="compositionally biased region" description="Low complexity" evidence="1">
    <location>
        <begin position="124"/>
        <end position="136"/>
    </location>
</feature>
<dbReference type="Pfam" id="PF11325">
    <property type="entry name" value="DUF3127"/>
    <property type="match status" value="1"/>
</dbReference>
<evidence type="ECO:0000256" key="1">
    <source>
        <dbReference type="SAM" id="MobiDB-lite"/>
    </source>
</evidence>